<name>A0A9W4SNK2_9GLOM</name>
<keyword evidence="2" id="KW-1133">Transmembrane helix</keyword>
<comment type="caution">
    <text evidence="3">The sequence shown here is derived from an EMBL/GenBank/DDBJ whole genome shotgun (WGS) entry which is preliminary data.</text>
</comment>
<feature type="transmembrane region" description="Helical" evidence="2">
    <location>
        <begin position="259"/>
        <end position="277"/>
    </location>
</feature>
<dbReference type="EMBL" id="CAMKVN010001388">
    <property type="protein sequence ID" value="CAI2175622.1"/>
    <property type="molecule type" value="Genomic_DNA"/>
</dbReference>
<feature type="region of interest" description="Disordered" evidence="1">
    <location>
        <begin position="177"/>
        <end position="208"/>
    </location>
</feature>
<sequence>MGRKNKKPNRYNIIQPQMVTGSGGTSGLVAVKPATRLVAMLDTESKEVSTQYDAQELTLAVNEQEFNQKKQALVNKYQDCINLQSKLSQLQAIDPIHQRDILELEAELREAETKYNDAMTKAATETDPAKKAQFIAAAQVAEQTIRQIKAKLANNPLSKLAQYSYINNIGRLLNGNVPSSLPGNRNSTNGSNSNSNGGGSSGSNNQPSTNQQQLLIFAGIAVLTMTNSQDLKNKLGEATEQIEATVTPLYTSLESYQRGLILMALVALLIFTIYYLTKSEPKLSAKKEAQTKRITMYNIDHYFDFDSPPKSVIKSKKKKQQQQQMLLLLLLAVAGAYYFMIYLPEEEAKKLETKLQAELDQVKNAQPDDVAEMLSTLQTYKK</sequence>
<keyword evidence="2" id="KW-0812">Transmembrane</keyword>
<reference evidence="3" key="1">
    <citation type="submission" date="2022-08" db="EMBL/GenBank/DDBJ databases">
        <authorList>
            <person name="Kallberg Y."/>
            <person name="Tangrot J."/>
            <person name="Rosling A."/>
        </authorList>
    </citation>
    <scope>NUCLEOTIDE SEQUENCE</scope>
    <source>
        <strain evidence="3">Wild A</strain>
    </source>
</reference>
<evidence type="ECO:0000256" key="2">
    <source>
        <dbReference type="SAM" id="Phobius"/>
    </source>
</evidence>
<gene>
    <name evidence="3" type="ORF">FWILDA_LOCUS7186</name>
</gene>
<protein>
    <submittedName>
        <fullName evidence="3">14554_t:CDS:1</fullName>
    </submittedName>
</protein>
<keyword evidence="4" id="KW-1185">Reference proteome</keyword>
<keyword evidence="2" id="KW-0472">Membrane</keyword>
<evidence type="ECO:0000256" key="1">
    <source>
        <dbReference type="SAM" id="MobiDB-lite"/>
    </source>
</evidence>
<dbReference type="Proteomes" id="UP001153678">
    <property type="component" value="Unassembled WGS sequence"/>
</dbReference>
<feature type="transmembrane region" description="Helical" evidence="2">
    <location>
        <begin position="325"/>
        <end position="343"/>
    </location>
</feature>
<accession>A0A9W4SNK2</accession>
<evidence type="ECO:0000313" key="4">
    <source>
        <dbReference type="Proteomes" id="UP001153678"/>
    </source>
</evidence>
<organism evidence="3 4">
    <name type="scientific">Funneliformis geosporum</name>
    <dbReference type="NCBI Taxonomy" id="1117311"/>
    <lineage>
        <taxon>Eukaryota</taxon>
        <taxon>Fungi</taxon>
        <taxon>Fungi incertae sedis</taxon>
        <taxon>Mucoromycota</taxon>
        <taxon>Glomeromycotina</taxon>
        <taxon>Glomeromycetes</taxon>
        <taxon>Glomerales</taxon>
        <taxon>Glomeraceae</taxon>
        <taxon>Funneliformis</taxon>
    </lineage>
</organism>
<proteinExistence type="predicted"/>
<dbReference type="AlphaFoldDB" id="A0A9W4SNK2"/>
<evidence type="ECO:0000313" key="3">
    <source>
        <dbReference type="EMBL" id="CAI2175622.1"/>
    </source>
</evidence>
<feature type="compositionally biased region" description="Low complexity" evidence="1">
    <location>
        <begin position="182"/>
        <end position="195"/>
    </location>
</feature>